<evidence type="ECO:0000313" key="7">
    <source>
        <dbReference type="Proteomes" id="UP001515500"/>
    </source>
</evidence>
<name>A0AB40BNC2_DIOCR</name>
<dbReference type="InterPro" id="IPR007021">
    <property type="entry name" value="DUF659"/>
</dbReference>
<dbReference type="PROSITE" id="PS50808">
    <property type="entry name" value="ZF_BED"/>
    <property type="match status" value="1"/>
</dbReference>
<gene>
    <name evidence="8" type="primary">LOC120265020</name>
</gene>
<evidence type="ECO:0000259" key="6">
    <source>
        <dbReference type="PROSITE" id="PS50808"/>
    </source>
</evidence>
<dbReference type="SUPFAM" id="SSF53098">
    <property type="entry name" value="Ribonuclease H-like"/>
    <property type="match status" value="1"/>
</dbReference>
<proteinExistence type="predicted"/>
<evidence type="ECO:0000256" key="4">
    <source>
        <dbReference type="PROSITE-ProRule" id="PRU00027"/>
    </source>
</evidence>
<keyword evidence="2 4" id="KW-0863">Zinc-finger</keyword>
<evidence type="ECO:0000256" key="1">
    <source>
        <dbReference type="ARBA" id="ARBA00022723"/>
    </source>
</evidence>
<dbReference type="AlphaFoldDB" id="A0AB40BNC2"/>
<feature type="compositionally biased region" description="Polar residues" evidence="5">
    <location>
        <begin position="1"/>
        <end position="16"/>
    </location>
</feature>
<feature type="domain" description="BED-type" evidence="6">
    <location>
        <begin position="17"/>
        <end position="76"/>
    </location>
</feature>
<reference evidence="8" key="1">
    <citation type="submission" date="2025-08" db="UniProtKB">
        <authorList>
            <consortium name="RefSeq"/>
        </authorList>
    </citation>
    <scope>IDENTIFICATION</scope>
</reference>
<dbReference type="Proteomes" id="UP001515500">
    <property type="component" value="Chromosome 7"/>
</dbReference>
<dbReference type="GO" id="GO:0008270">
    <property type="term" value="F:zinc ion binding"/>
    <property type="evidence" value="ECO:0007669"/>
    <property type="project" value="UniProtKB-KW"/>
</dbReference>
<feature type="region of interest" description="Disordered" evidence="5">
    <location>
        <begin position="1"/>
        <end position="20"/>
    </location>
</feature>
<dbReference type="Pfam" id="PF04937">
    <property type="entry name" value="DUF659"/>
    <property type="match status" value="1"/>
</dbReference>
<dbReference type="InterPro" id="IPR003656">
    <property type="entry name" value="Znf_BED"/>
</dbReference>
<keyword evidence="7" id="KW-1185">Reference proteome</keyword>
<dbReference type="PANTHER" id="PTHR32166:SF121">
    <property type="entry name" value="DUF659 DOMAIN-CONTAINING PROTEIN"/>
    <property type="match status" value="1"/>
</dbReference>
<organism evidence="7 8">
    <name type="scientific">Dioscorea cayennensis subsp. rotundata</name>
    <name type="common">White Guinea yam</name>
    <name type="synonym">Dioscorea rotundata</name>
    <dbReference type="NCBI Taxonomy" id="55577"/>
    <lineage>
        <taxon>Eukaryota</taxon>
        <taxon>Viridiplantae</taxon>
        <taxon>Streptophyta</taxon>
        <taxon>Embryophyta</taxon>
        <taxon>Tracheophyta</taxon>
        <taxon>Spermatophyta</taxon>
        <taxon>Magnoliopsida</taxon>
        <taxon>Liliopsida</taxon>
        <taxon>Dioscoreales</taxon>
        <taxon>Dioscoreaceae</taxon>
        <taxon>Dioscorea</taxon>
    </lineage>
</organism>
<dbReference type="RefSeq" id="XP_039128888.1">
    <property type="nucleotide sequence ID" value="XM_039272954.1"/>
</dbReference>
<evidence type="ECO:0000256" key="3">
    <source>
        <dbReference type="ARBA" id="ARBA00022833"/>
    </source>
</evidence>
<accession>A0AB40BNC2</accession>
<dbReference type="GeneID" id="120265020"/>
<dbReference type="PANTHER" id="PTHR32166">
    <property type="entry name" value="OSJNBA0013A04.12 PROTEIN"/>
    <property type="match status" value="1"/>
</dbReference>
<dbReference type="Pfam" id="PF02892">
    <property type="entry name" value="zf-BED"/>
    <property type="match status" value="1"/>
</dbReference>
<evidence type="ECO:0000313" key="8">
    <source>
        <dbReference type="RefSeq" id="XP_039128888.1"/>
    </source>
</evidence>
<dbReference type="InterPro" id="IPR012337">
    <property type="entry name" value="RNaseH-like_sf"/>
</dbReference>
<protein>
    <submittedName>
        <fullName evidence="8">Uncharacterized protein LOC120265020</fullName>
    </submittedName>
</protein>
<evidence type="ECO:0000256" key="2">
    <source>
        <dbReference type="ARBA" id="ARBA00022771"/>
    </source>
</evidence>
<sequence length="536" mass="61190">MEANNVQSSASSGNVHSKTDPAWEHFTLSTNDKGAKVYYCLYCGKNYQGGGIYRMKEHLVGKSGNILPCGKVPPDVRACIKEYITKSTSSKSKEKELVKEAYEEEVEEVDEQELNPTMKFGKRKAKGSLENFITSKPTPLSHPGIKSAMASKQAIHKANMTFSRWCFDACISFNAMRSPYFQPMLDAIGSIGAGYKAPSYNDMRINLLRGISFVKSVDASDILKDATNLFNLFMEIIEWVGPDNVVHLVTDNASNYVVAGRLIHEKYDHIYWSPCAAHCLNLILKDIGKRDHVAKLVSRVSKVTIFVYNHIYILSWLRKRSGWKEIVRPGATRFVTTFITLKSIYDHKHDLQALVTDKYYTSHKLSKSPASKTITSIILDAKFWEECLFMVKIVAPIIRLLRVVDADEKPSLGYVYEGMIRIRKAIMSIFRNKSTMHQYKKRSYDPVDYDCIDKMDFWIVEEEEEAELVDGDMVEAIYGEDAIPTLDESHNQDDVDMNEEEVDFELFGHASYDDAFDQQKYLGQRDDNESWPQHQP</sequence>
<keyword evidence="1" id="KW-0479">Metal-binding</keyword>
<dbReference type="GO" id="GO:0003677">
    <property type="term" value="F:DNA binding"/>
    <property type="evidence" value="ECO:0007669"/>
    <property type="project" value="InterPro"/>
</dbReference>
<evidence type="ECO:0000256" key="5">
    <source>
        <dbReference type="SAM" id="MobiDB-lite"/>
    </source>
</evidence>
<keyword evidence="3" id="KW-0862">Zinc</keyword>